<evidence type="ECO:0000256" key="1">
    <source>
        <dbReference type="SAM" id="Phobius"/>
    </source>
</evidence>
<reference evidence="2" key="1">
    <citation type="submission" date="2023-07" db="EMBL/GenBank/DDBJ databases">
        <title>Chromosome-level genome assembly of Artemia franciscana.</title>
        <authorList>
            <person name="Jo E."/>
        </authorList>
    </citation>
    <scope>NUCLEOTIDE SEQUENCE</scope>
    <source>
        <tissue evidence="2">Whole body</tissue>
    </source>
</reference>
<sequence>QDILIYLFLTKCISFSSKMNYRRENVNISAAKFYLVSGLQSLAGIGLICSSVADLMLGYSGNFAYVVPGVWSGIVVLISASFGMSLQDESPIRRFKIYRILQIICTIVSIFPVLFGAGIALLCTKDFEGWAENGPGIDVGGFMAFFGLLSLGLSVWALIEYKRKITNALKKMKRLESVDDRSSTSNEYTNVGYESSN</sequence>
<feature type="transmembrane region" description="Helical" evidence="1">
    <location>
        <begin position="98"/>
        <end position="122"/>
    </location>
</feature>
<keyword evidence="1" id="KW-1133">Transmembrane helix</keyword>
<comment type="caution">
    <text evidence="2">The sequence shown here is derived from an EMBL/GenBank/DDBJ whole genome shotgun (WGS) entry which is preliminary data.</text>
</comment>
<dbReference type="AlphaFoldDB" id="A0AA88I2V9"/>
<gene>
    <name evidence="2" type="ORF">QYM36_004779</name>
</gene>
<keyword evidence="1" id="KW-0812">Transmembrane</keyword>
<keyword evidence="1" id="KW-0472">Membrane</keyword>
<name>A0AA88I2V9_ARTSF</name>
<protein>
    <submittedName>
        <fullName evidence="2">Uncharacterized protein</fullName>
    </submittedName>
</protein>
<dbReference type="Proteomes" id="UP001187531">
    <property type="component" value="Unassembled WGS sequence"/>
</dbReference>
<feature type="transmembrane region" description="Helical" evidence="1">
    <location>
        <begin position="142"/>
        <end position="161"/>
    </location>
</feature>
<evidence type="ECO:0000313" key="2">
    <source>
        <dbReference type="EMBL" id="KAK2719064.1"/>
    </source>
</evidence>
<proteinExistence type="predicted"/>
<feature type="transmembrane region" description="Helical" evidence="1">
    <location>
        <begin position="65"/>
        <end position="86"/>
    </location>
</feature>
<feature type="non-terminal residue" evidence="2">
    <location>
        <position position="1"/>
    </location>
</feature>
<accession>A0AA88I2V9</accession>
<keyword evidence="3" id="KW-1185">Reference proteome</keyword>
<feature type="transmembrane region" description="Helical" evidence="1">
    <location>
        <begin position="33"/>
        <end position="53"/>
    </location>
</feature>
<organism evidence="2 3">
    <name type="scientific">Artemia franciscana</name>
    <name type="common">Brine shrimp</name>
    <name type="synonym">Artemia sanfranciscana</name>
    <dbReference type="NCBI Taxonomy" id="6661"/>
    <lineage>
        <taxon>Eukaryota</taxon>
        <taxon>Metazoa</taxon>
        <taxon>Ecdysozoa</taxon>
        <taxon>Arthropoda</taxon>
        <taxon>Crustacea</taxon>
        <taxon>Branchiopoda</taxon>
        <taxon>Anostraca</taxon>
        <taxon>Artemiidae</taxon>
        <taxon>Artemia</taxon>
    </lineage>
</organism>
<dbReference type="EMBL" id="JAVRJZ010000008">
    <property type="protein sequence ID" value="KAK2719064.1"/>
    <property type="molecule type" value="Genomic_DNA"/>
</dbReference>
<evidence type="ECO:0000313" key="3">
    <source>
        <dbReference type="Proteomes" id="UP001187531"/>
    </source>
</evidence>